<dbReference type="Gene3D" id="3.40.50.150">
    <property type="entry name" value="Vaccinia Virus protein VP39"/>
    <property type="match status" value="1"/>
</dbReference>
<reference evidence="2 3" key="1">
    <citation type="submission" date="2020-08" db="EMBL/GenBank/DDBJ databases">
        <title>Genome sequence of Phycicoccus endophyticus JCM 31784T.</title>
        <authorList>
            <person name="Hyun D.-W."/>
            <person name="Bae J.-W."/>
        </authorList>
    </citation>
    <scope>NUCLEOTIDE SEQUENCE [LARGE SCALE GENOMIC DNA]</scope>
    <source>
        <strain evidence="2 3">JCM 31784</strain>
    </source>
</reference>
<dbReference type="GO" id="GO:0008168">
    <property type="term" value="F:methyltransferase activity"/>
    <property type="evidence" value="ECO:0007669"/>
    <property type="project" value="UniProtKB-KW"/>
</dbReference>
<keyword evidence="2" id="KW-0808">Transferase</keyword>
<evidence type="ECO:0000313" key="3">
    <source>
        <dbReference type="Proteomes" id="UP000515976"/>
    </source>
</evidence>
<dbReference type="EMBL" id="CP060712">
    <property type="protein sequence ID" value="QNN49098.1"/>
    <property type="molecule type" value="Genomic_DNA"/>
</dbReference>
<dbReference type="GO" id="GO:0032259">
    <property type="term" value="P:methylation"/>
    <property type="evidence" value="ECO:0007669"/>
    <property type="project" value="UniProtKB-KW"/>
</dbReference>
<protein>
    <submittedName>
        <fullName evidence="2">Methyltransferase domain-containing protein</fullName>
    </submittedName>
</protein>
<evidence type="ECO:0000313" key="2">
    <source>
        <dbReference type="EMBL" id="QNN49098.1"/>
    </source>
</evidence>
<dbReference type="Pfam" id="PF13649">
    <property type="entry name" value="Methyltransf_25"/>
    <property type="match status" value="1"/>
</dbReference>
<name>A0A7G9R0H3_9MICO</name>
<keyword evidence="2" id="KW-0489">Methyltransferase</keyword>
<dbReference type="AlphaFoldDB" id="A0A7G9R0H3"/>
<sequence length="207" mass="21390">MDAAAWDERYAGVDLVWSTGPNVFVEEVAGALPPGRALDIAGGEGRNALWLAEQGWDATCTDFSDVAVRRARAIAASRLGEGAGGFRALVADALEPAPPPGEGPGYDLVVFSYLQLPDAPWRTALARGVEAAVPGGTVLVVCHAARNLDAGTGGPQDPAVLHDPDDVVAAAGDLPVEVVSAELRERAVESSQRPALDTVVALHRVAV</sequence>
<organism evidence="2 3">
    <name type="scientific">Phycicoccus endophyticus</name>
    <dbReference type="NCBI Taxonomy" id="1690220"/>
    <lineage>
        <taxon>Bacteria</taxon>
        <taxon>Bacillati</taxon>
        <taxon>Actinomycetota</taxon>
        <taxon>Actinomycetes</taxon>
        <taxon>Micrococcales</taxon>
        <taxon>Intrasporangiaceae</taxon>
        <taxon>Phycicoccus</taxon>
    </lineage>
</organism>
<dbReference type="KEGG" id="pei:H9L10_12780"/>
<proteinExistence type="predicted"/>
<dbReference type="InterPro" id="IPR041698">
    <property type="entry name" value="Methyltransf_25"/>
</dbReference>
<feature type="domain" description="Methyltransferase" evidence="1">
    <location>
        <begin position="38"/>
        <end position="136"/>
    </location>
</feature>
<keyword evidence="3" id="KW-1185">Reference proteome</keyword>
<dbReference type="SUPFAM" id="SSF53335">
    <property type="entry name" value="S-adenosyl-L-methionine-dependent methyltransferases"/>
    <property type="match status" value="1"/>
</dbReference>
<accession>A0A7G9R0H3</accession>
<dbReference type="RefSeq" id="WP_166100976.1">
    <property type="nucleotide sequence ID" value="NZ_BMMY01000006.1"/>
</dbReference>
<dbReference type="InterPro" id="IPR029063">
    <property type="entry name" value="SAM-dependent_MTases_sf"/>
</dbReference>
<gene>
    <name evidence="2" type="ORF">H9L10_12780</name>
</gene>
<dbReference type="Proteomes" id="UP000515976">
    <property type="component" value="Chromosome"/>
</dbReference>
<evidence type="ECO:0000259" key="1">
    <source>
        <dbReference type="Pfam" id="PF13649"/>
    </source>
</evidence>